<keyword evidence="1" id="KW-0805">Transcription regulation</keyword>
<evidence type="ECO:0000256" key="3">
    <source>
        <dbReference type="ARBA" id="ARBA00023163"/>
    </source>
</evidence>
<evidence type="ECO:0000313" key="5">
    <source>
        <dbReference type="EMBL" id="MEJ8859558.1"/>
    </source>
</evidence>
<organism evidence="5 6">
    <name type="scientific">Variovorax robiniae</name>
    <dbReference type="NCBI Taxonomy" id="1836199"/>
    <lineage>
        <taxon>Bacteria</taxon>
        <taxon>Pseudomonadati</taxon>
        <taxon>Pseudomonadota</taxon>
        <taxon>Betaproteobacteria</taxon>
        <taxon>Burkholderiales</taxon>
        <taxon>Comamonadaceae</taxon>
        <taxon>Variovorax</taxon>
    </lineage>
</organism>
<keyword evidence="3" id="KW-0804">Transcription</keyword>
<dbReference type="InterPro" id="IPR014710">
    <property type="entry name" value="RmlC-like_jellyroll"/>
</dbReference>
<sequence>MLVQGALHASIEAETGRRHLLTFVPPGMMVGLLPCMDDGRMVHDTVARIPSVVLKMAADVVRHQRNTVPSLRVAFDVQLAWRARGLYDMVAEQMLHSLRQRLSQQLVQLVTSFGKRRGREWEIVLRLPQADLADLLGASRQSINIELRALEKMALIRIRNSHIDVLDLAALRAECGRLVAWE</sequence>
<dbReference type="InterPro" id="IPR012318">
    <property type="entry name" value="HTH_CRP"/>
</dbReference>
<evidence type="ECO:0000313" key="6">
    <source>
        <dbReference type="Proteomes" id="UP001367030"/>
    </source>
</evidence>
<dbReference type="Pfam" id="PF13545">
    <property type="entry name" value="HTH_Crp_2"/>
    <property type="match status" value="1"/>
</dbReference>
<accession>A0ABU8XIC7</accession>
<gene>
    <name evidence="5" type="ORF">WKW79_33705</name>
</gene>
<dbReference type="Proteomes" id="UP001367030">
    <property type="component" value="Unassembled WGS sequence"/>
</dbReference>
<dbReference type="SUPFAM" id="SSF51206">
    <property type="entry name" value="cAMP-binding domain-like"/>
    <property type="match status" value="1"/>
</dbReference>
<keyword evidence="2" id="KW-0238">DNA-binding</keyword>
<dbReference type="Gene3D" id="2.60.120.10">
    <property type="entry name" value="Jelly Rolls"/>
    <property type="match status" value="1"/>
</dbReference>
<name>A0ABU8XIC7_9BURK</name>
<keyword evidence="6" id="KW-1185">Reference proteome</keyword>
<dbReference type="EMBL" id="JBBKZS010000031">
    <property type="protein sequence ID" value="MEJ8859558.1"/>
    <property type="molecule type" value="Genomic_DNA"/>
</dbReference>
<proteinExistence type="predicted"/>
<evidence type="ECO:0000256" key="1">
    <source>
        <dbReference type="ARBA" id="ARBA00023015"/>
    </source>
</evidence>
<reference evidence="5 6" key="1">
    <citation type="submission" date="2024-03" db="EMBL/GenBank/DDBJ databases">
        <title>Novel species of the genus Variovorax.</title>
        <authorList>
            <person name="Liu Q."/>
            <person name="Xin Y.-H."/>
        </authorList>
    </citation>
    <scope>NUCLEOTIDE SEQUENCE [LARGE SCALE GENOMIC DNA]</scope>
    <source>
        <strain evidence="5 6">KACC 18901</strain>
    </source>
</reference>
<dbReference type="InterPro" id="IPR018490">
    <property type="entry name" value="cNMP-bd_dom_sf"/>
</dbReference>
<dbReference type="SUPFAM" id="SSF46785">
    <property type="entry name" value="Winged helix' DNA-binding domain"/>
    <property type="match status" value="1"/>
</dbReference>
<protein>
    <submittedName>
        <fullName evidence="5">Crp/Fnr family transcriptional regulator</fullName>
    </submittedName>
</protein>
<evidence type="ECO:0000256" key="2">
    <source>
        <dbReference type="ARBA" id="ARBA00023125"/>
    </source>
</evidence>
<dbReference type="RefSeq" id="WP_340339594.1">
    <property type="nucleotide sequence ID" value="NZ_JBBKZS010000031.1"/>
</dbReference>
<dbReference type="InterPro" id="IPR036390">
    <property type="entry name" value="WH_DNA-bd_sf"/>
</dbReference>
<dbReference type="PROSITE" id="PS51063">
    <property type="entry name" value="HTH_CRP_2"/>
    <property type="match status" value="1"/>
</dbReference>
<feature type="domain" description="HTH crp-type" evidence="4">
    <location>
        <begin position="96"/>
        <end position="169"/>
    </location>
</feature>
<comment type="caution">
    <text evidence="5">The sequence shown here is derived from an EMBL/GenBank/DDBJ whole genome shotgun (WGS) entry which is preliminary data.</text>
</comment>
<dbReference type="SMART" id="SM00419">
    <property type="entry name" value="HTH_CRP"/>
    <property type="match status" value="1"/>
</dbReference>
<evidence type="ECO:0000259" key="4">
    <source>
        <dbReference type="PROSITE" id="PS51063"/>
    </source>
</evidence>